<reference evidence="3" key="1">
    <citation type="submission" date="2017-03" db="EMBL/GenBank/DDBJ databases">
        <authorList>
            <person name="Lund M.B."/>
        </authorList>
    </citation>
    <scope>NUCLEOTIDE SEQUENCE [LARGE SCALE GENOMIC DNA]</scope>
</reference>
<proteinExistence type="predicted"/>
<organism evidence="2 3">
    <name type="scientific">Candidatus Lumbricidiphila eiseniae</name>
    <dbReference type="NCBI Taxonomy" id="1969409"/>
    <lineage>
        <taxon>Bacteria</taxon>
        <taxon>Bacillati</taxon>
        <taxon>Actinomycetota</taxon>
        <taxon>Actinomycetes</taxon>
        <taxon>Micrococcales</taxon>
        <taxon>Microbacteriaceae</taxon>
        <taxon>Candidatus Lumbricidiphila</taxon>
    </lineage>
</organism>
<dbReference type="AlphaFoldDB" id="A0A2A6FPC3"/>
<evidence type="ECO:0000313" key="2">
    <source>
        <dbReference type="EMBL" id="PDQ34446.1"/>
    </source>
</evidence>
<name>A0A2A6FPC3_9MICO</name>
<dbReference type="EMBL" id="NAEP01000052">
    <property type="protein sequence ID" value="PDQ34446.1"/>
    <property type="molecule type" value="Genomic_DNA"/>
</dbReference>
<evidence type="ECO:0000313" key="3">
    <source>
        <dbReference type="Proteomes" id="UP000219994"/>
    </source>
</evidence>
<evidence type="ECO:0000256" key="1">
    <source>
        <dbReference type="SAM" id="MobiDB-lite"/>
    </source>
</evidence>
<comment type="caution">
    <text evidence="2">The sequence shown here is derived from an EMBL/GenBank/DDBJ whole genome shotgun (WGS) entry which is preliminary data.</text>
</comment>
<gene>
    <name evidence="2" type="ORF">B5766_10960</name>
</gene>
<sequence length="81" mass="9284">MSEQEHLWQDPTPDGSGPFEDAVRQLLGEVPHSVNWRTLSAADAEAEWLELNAWIDWLRLEYDLSATVIPPYWHRLAGVAE</sequence>
<dbReference type="Proteomes" id="UP000219994">
    <property type="component" value="Unassembled WGS sequence"/>
</dbReference>
<protein>
    <submittedName>
        <fullName evidence="2">Uncharacterized protein</fullName>
    </submittedName>
</protein>
<feature type="region of interest" description="Disordered" evidence="1">
    <location>
        <begin position="1"/>
        <end position="20"/>
    </location>
</feature>
<accession>A0A2A6FPC3</accession>